<accession>A0A8S5N4W9</accession>
<dbReference type="EMBL" id="BK015060">
    <property type="protein sequence ID" value="DAD89375.1"/>
    <property type="molecule type" value="Genomic_DNA"/>
</dbReference>
<reference evidence="1" key="1">
    <citation type="journal article" date="2021" name="Proc. Natl. Acad. Sci. U.S.A.">
        <title>A Catalog of Tens of Thousands of Viruses from Human Metagenomes Reveals Hidden Associations with Chronic Diseases.</title>
        <authorList>
            <person name="Tisza M.J."/>
            <person name="Buck C.B."/>
        </authorList>
    </citation>
    <scope>NUCLEOTIDE SEQUENCE</scope>
    <source>
        <strain evidence="1">CtiJY10</strain>
    </source>
</reference>
<name>A0A8S5N4W9_9CAUD</name>
<proteinExistence type="predicted"/>
<sequence>MDITSLESLQEYGRGAIVQLPSFAEGQPFVARLRRPSMMALAKSGKIPNALLSTANSLFIKGGVDATDDSVMKDVLSVVDVLCAAAFVEPTYEQLQKVGVELTDEQYMFIFNYTQQGIKALQPFRGES</sequence>
<protein>
    <submittedName>
        <fullName evidence="1">Uncharacterized protein</fullName>
    </submittedName>
</protein>
<organism evidence="1">
    <name type="scientific">Podoviridae sp. ctiJY10</name>
    <dbReference type="NCBI Taxonomy" id="2826572"/>
    <lineage>
        <taxon>Viruses</taxon>
        <taxon>Duplodnaviria</taxon>
        <taxon>Heunggongvirae</taxon>
        <taxon>Uroviricota</taxon>
        <taxon>Caudoviricetes</taxon>
    </lineage>
</organism>
<evidence type="ECO:0000313" key="1">
    <source>
        <dbReference type="EMBL" id="DAD89375.1"/>
    </source>
</evidence>